<reference evidence="2 3" key="1">
    <citation type="submission" date="2019-06" db="EMBL/GenBank/DDBJ databases">
        <authorList>
            <person name="Meng X."/>
        </authorList>
    </citation>
    <scope>NUCLEOTIDE SEQUENCE [LARGE SCALE GENOMIC DNA]</scope>
    <source>
        <strain evidence="2 3">M625</strain>
    </source>
</reference>
<keyword evidence="3" id="KW-1185">Reference proteome</keyword>
<comment type="caution">
    <text evidence="2">The sequence shown here is derived from an EMBL/GenBank/DDBJ whole genome shotgun (WGS) entry which is preliminary data.</text>
</comment>
<sequence>MMNTFSDFFATYGFLSKEVISDIDNISVNISFPANELILTAGSTSKDIYLIVNGAARLYYYSEGKEITNQFFFEGEIIADMESMYSKKRSNYNIQLLEHCDLIKIRYSALEKLYQQYHDLESIGRKLAIECFLEENERNRSYQIQTAKERYQSLIKKHPNILNRINLGHIASYIGITQVQLSRIRSELFSF</sequence>
<dbReference type="SUPFAM" id="SSF51206">
    <property type="entry name" value="cAMP-binding domain-like"/>
    <property type="match status" value="1"/>
</dbReference>
<dbReference type="EMBL" id="VFWZ01000002">
    <property type="protein sequence ID" value="TPN86766.1"/>
    <property type="molecule type" value="Genomic_DNA"/>
</dbReference>
<evidence type="ECO:0000313" key="2">
    <source>
        <dbReference type="EMBL" id="TPN86766.1"/>
    </source>
</evidence>
<dbReference type="PROSITE" id="PS50042">
    <property type="entry name" value="CNMP_BINDING_3"/>
    <property type="match status" value="1"/>
</dbReference>
<dbReference type="Proteomes" id="UP000315540">
    <property type="component" value="Unassembled WGS sequence"/>
</dbReference>
<proteinExistence type="predicted"/>
<dbReference type="InterPro" id="IPR014710">
    <property type="entry name" value="RmlC-like_jellyroll"/>
</dbReference>
<evidence type="ECO:0000313" key="3">
    <source>
        <dbReference type="Proteomes" id="UP000315540"/>
    </source>
</evidence>
<dbReference type="InterPro" id="IPR000595">
    <property type="entry name" value="cNMP-bd_dom"/>
</dbReference>
<dbReference type="Gene3D" id="2.60.120.10">
    <property type="entry name" value="Jelly Rolls"/>
    <property type="match status" value="1"/>
</dbReference>
<organism evidence="2 3">
    <name type="scientific">Aquimarina algicola</name>
    <dbReference type="NCBI Taxonomy" id="2589995"/>
    <lineage>
        <taxon>Bacteria</taxon>
        <taxon>Pseudomonadati</taxon>
        <taxon>Bacteroidota</taxon>
        <taxon>Flavobacteriia</taxon>
        <taxon>Flavobacteriales</taxon>
        <taxon>Flavobacteriaceae</taxon>
        <taxon>Aquimarina</taxon>
    </lineage>
</organism>
<dbReference type="AlphaFoldDB" id="A0A504J7D5"/>
<dbReference type="InterPro" id="IPR018490">
    <property type="entry name" value="cNMP-bd_dom_sf"/>
</dbReference>
<accession>A0A504J7D5</accession>
<dbReference type="OrthoDB" id="680421at2"/>
<dbReference type="CDD" id="cd00038">
    <property type="entry name" value="CAP_ED"/>
    <property type="match status" value="1"/>
</dbReference>
<feature type="domain" description="Cyclic nucleotide-binding" evidence="1">
    <location>
        <begin position="11"/>
        <end position="113"/>
    </location>
</feature>
<evidence type="ECO:0000259" key="1">
    <source>
        <dbReference type="PROSITE" id="PS50042"/>
    </source>
</evidence>
<dbReference type="RefSeq" id="WP_140590062.1">
    <property type="nucleotide sequence ID" value="NZ_VFWZ01000002.1"/>
</dbReference>
<name>A0A504J7D5_9FLAO</name>
<protein>
    <submittedName>
        <fullName evidence="2">Crp/Fnr family transcriptional regulator</fullName>
    </submittedName>
</protein>
<dbReference type="Pfam" id="PF00027">
    <property type="entry name" value="cNMP_binding"/>
    <property type="match status" value="1"/>
</dbReference>
<gene>
    <name evidence="2" type="ORF">FHK87_03965</name>
</gene>
<dbReference type="SMART" id="SM00100">
    <property type="entry name" value="cNMP"/>
    <property type="match status" value="1"/>
</dbReference>